<accession>A0A917GBV6</accession>
<evidence type="ECO:0000256" key="1">
    <source>
        <dbReference type="SAM" id="SignalP"/>
    </source>
</evidence>
<feature type="signal peptide" evidence="1">
    <location>
        <begin position="1"/>
        <end position="18"/>
    </location>
</feature>
<keyword evidence="3" id="KW-1185">Reference proteome</keyword>
<sequence>MKKILLLLVMGVPGLLFSQETDKTESEETLSFKPQFYFYVNHHINSGDNFLADGHDADFVGVGFQINFIKFHDFKFGLGWEFTDYNVTNPATIGNINNTTYLATFGKFQYQWDILKYASLEPYLGIGATKIQQQYAGANANSFYGMNFYAGLNVTVKIIPNLSLYTGINYNNIWFNVRTNKNWEDYFNKVNQTQIQLGLIVSLGSN</sequence>
<dbReference type="Proteomes" id="UP000625976">
    <property type="component" value="Unassembled WGS sequence"/>
</dbReference>
<evidence type="ECO:0000313" key="2">
    <source>
        <dbReference type="EMBL" id="GGG36062.1"/>
    </source>
</evidence>
<dbReference type="AlphaFoldDB" id="A0A917GBV6"/>
<protein>
    <recommendedName>
        <fullName evidence="4">Outer membrane protein beta-barrel domain-containing protein</fullName>
    </recommendedName>
</protein>
<evidence type="ECO:0008006" key="4">
    <source>
        <dbReference type="Google" id="ProtNLM"/>
    </source>
</evidence>
<reference evidence="2" key="1">
    <citation type="journal article" date="2014" name="Int. J. Syst. Evol. Microbiol.">
        <title>Complete genome sequence of Corynebacterium casei LMG S-19264T (=DSM 44701T), isolated from a smear-ripened cheese.</title>
        <authorList>
            <consortium name="US DOE Joint Genome Institute (JGI-PGF)"/>
            <person name="Walter F."/>
            <person name="Albersmeier A."/>
            <person name="Kalinowski J."/>
            <person name="Ruckert C."/>
        </authorList>
    </citation>
    <scope>NUCLEOTIDE SEQUENCE</scope>
    <source>
        <strain evidence="2">CGMCC 1.12751</strain>
    </source>
</reference>
<organism evidence="2 3">
    <name type="scientific">Bizionia arctica</name>
    <dbReference type="NCBI Taxonomy" id="1495645"/>
    <lineage>
        <taxon>Bacteria</taxon>
        <taxon>Pseudomonadati</taxon>
        <taxon>Bacteroidota</taxon>
        <taxon>Flavobacteriia</taxon>
        <taxon>Flavobacteriales</taxon>
        <taxon>Flavobacteriaceae</taxon>
        <taxon>Bizionia</taxon>
    </lineage>
</organism>
<feature type="chain" id="PRO_5037263695" description="Outer membrane protein beta-barrel domain-containing protein" evidence="1">
    <location>
        <begin position="19"/>
        <end position="206"/>
    </location>
</feature>
<evidence type="ECO:0000313" key="3">
    <source>
        <dbReference type="Proteomes" id="UP000625976"/>
    </source>
</evidence>
<comment type="caution">
    <text evidence="2">The sequence shown here is derived from an EMBL/GenBank/DDBJ whole genome shotgun (WGS) entry which is preliminary data.</text>
</comment>
<reference evidence="2" key="2">
    <citation type="submission" date="2020-09" db="EMBL/GenBank/DDBJ databases">
        <authorList>
            <person name="Sun Q."/>
            <person name="Zhou Y."/>
        </authorList>
    </citation>
    <scope>NUCLEOTIDE SEQUENCE</scope>
    <source>
        <strain evidence="2">CGMCC 1.12751</strain>
    </source>
</reference>
<dbReference type="EMBL" id="BMFQ01000001">
    <property type="protein sequence ID" value="GGG36062.1"/>
    <property type="molecule type" value="Genomic_DNA"/>
</dbReference>
<name>A0A917GBV6_9FLAO</name>
<gene>
    <name evidence="2" type="ORF">GCM10010976_04700</name>
</gene>
<proteinExistence type="predicted"/>
<dbReference type="RefSeq" id="WP_188461476.1">
    <property type="nucleotide sequence ID" value="NZ_BMFQ01000001.1"/>
</dbReference>
<keyword evidence="1" id="KW-0732">Signal</keyword>